<accession>A0A2K3QDG0</accession>
<comment type="caution">
    <text evidence="2">The sequence shown here is derived from an EMBL/GenBank/DDBJ whole genome shotgun (WGS) entry which is preliminary data.</text>
</comment>
<name>A0A2K3QDG0_9HYPO</name>
<evidence type="ECO:0000313" key="3">
    <source>
        <dbReference type="Proteomes" id="UP000236621"/>
    </source>
</evidence>
<protein>
    <submittedName>
        <fullName evidence="2">Uncharacterized protein</fullName>
    </submittedName>
</protein>
<dbReference type="Proteomes" id="UP000236621">
    <property type="component" value="Unassembled WGS sequence"/>
</dbReference>
<feature type="region of interest" description="Disordered" evidence="1">
    <location>
        <begin position="1"/>
        <end position="48"/>
    </location>
</feature>
<reference evidence="2 3" key="1">
    <citation type="submission" date="2017-08" db="EMBL/GenBank/DDBJ databases">
        <title>Harnessing the power of phylogenomics to disentangle the directionality and signatures of interkingdom host jumping in the parasitic fungal genus Tolypocladium.</title>
        <authorList>
            <person name="Quandt C.A."/>
            <person name="Patterson W."/>
            <person name="Spatafora J.W."/>
        </authorList>
    </citation>
    <scope>NUCLEOTIDE SEQUENCE [LARGE SCALE GENOMIC DNA]</scope>
    <source>
        <strain evidence="2 3">CBS 113982</strain>
    </source>
</reference>
<organism evidence="2 3">
    <name type="scientific">Tolypocladium capitatum</name>
    <dbReference type="NCBI Taxonomy" id="45235"/>
    <lineage>
        <taxon>Eukaryota</taxon>
        <taxon>Fungi</taxon>
        <taxon>Dikarya</taxon>
        <taxon>Ascomycota</taxon>
        <taxon>Pezizomycotina</taxon>
        <taxon>Sordariomycetes</taxon>
        <taxon>Hypocreomycetidae</taxon>
        <taxon>Hypocreales</taxon>
        <taxon>Ophiocordycipitaceae</taxon>
        <taxon>Tolypocladium</taxon>
    </lineage>
</organism>
<dbReference type="EMBL" id="NRSZ01000707">
    <property type="protein sequence ID" value="PNY25594.1"/>
    <property type="molecule type" value="Genomic_DNA"/>
</dbReference>
<keyword evidence="3" id="KW-1185">Reference proteome</keyword>
<gene>
    <name evidence="2" type="ORF">TCAP_04467</name>
</gene>
<evidence type="ECO:0000256" key="1">
    <source>
        <dbReference type="SAM" id="MobiDB-lite"/>
    </source>
</evidence>
<evidence type="ECO:0000313" key="2">
    <source>
        <dbReference type="EMBL" id="PNY25594.1"/>
    </source>
</evidence>
<feature type="region of interest" description="Disordered" evidence="1">
    <location>
        <begin position="78"/>
        <end position="101"/>
    </location>
</feature>
<dbReference type="AlphaFoldDB" id="A0A2K3QDG0"/>
<dbReference type="OrthoDB" id="3597252at2759"/>
<proteinExistence type="predicted"/>
<sequence length="155" mass="16807">MDARGEERCRERVVRSNGEQRRRKHDGSTTRIRASLSGEPGVTGGGGKSLGLARVDSLHWVQSSGYLESGREFQPDVSCRSAPCVGKSRAPTSESNGRASMRRWQLRIERATCPGGVESTPKPTVSQQLAALYVPICCGEAGSQPGPDRKRFALH</sequence>
<feature type="compositionally biased region" description="Basic and acidic residues" evidence="1">
    <location>
        <begin position="1"/>
        <end position="20"/>
    </location>
</feature>